<name>A0AAX6DKN5_IRIPA</name>
<keyword evidence="4" id="KW-1185">Reference proteome</keyword>
<evidence type="ECO:0000313" key="3">
    <source>
        <dbReference type="EMBL" id="KAJ6792314.1"/>
    </source>
</evidence>
<reference evidence="3" key="1">
    <citation type="journal article" date="2023" name="GigaByte">
        <title>Genome assembly of the bearded iris, Iris pallida Lam.</title>
        <authorList>
            <person name="Bruccoleri R.E."/>
            <person name="Oakeley E.J."/>
            <person name="Faust A.M.E."/>
            <person name="Altorfer M."/>
            <person name="Dessus-Babus S."/>
            <person name="Burckhardt D."/>
            <person name="Oertli M."/>
            <person name="Naumann U."/>
            <person name="Petersen F."/>
            <person name="Wong J."/>
        </authorList>
    </citation>
    <scope>NUCLEOTIDE SEQUENCE</scope>
    <source>
        <strain evidence="3">GSM-AAB239-AS_SAM_17_03QT</strain>
    </source>
</reference>
<keyword evidence="2" id="KW-0472">Membrane</keyword>
<feature type="region of interest" description="Disordered" evidence="1">
    <location>
        <begin position="26"/>
        <end position="85"/>
    </location>
</feature>
<dbReference type="EMBL" id="JANAVB010043748">
    <property type="protein sequence ID" value="KAJ6792314.1"/>
    <property type="molecule type" value="Genomic_DNA"/>
</dbReference>
<dbReference type="Proteomes" id="UP001140949">
    <property type="component" value="Unassembled WGS sequence"/>
</dbReference>
<organism evidence="3 4">
    <name type="scientific">Iris pallida</name>
    <name type="common">Sweet iris</name>
    <dbReference type="NCBI Taxonomy" id="29817"/>
    <lineage>
        <taxon>Eukaryota</taxon>
        <taxon>Viridiplantae</taxon>
        <taxon>Streptophyta</taxon>
        <taxon>Embryophyta</taxon>
        <taxon>Tracheophyta</taxon>
        <taxon>Spermatophyta</taxon>
        <taxon>Magnoliopsida</taxon>
        <taxon>Liliopsida</taxon>
        <taxon>Asparagales</taxon>
        <taxon>Iridaceae</taxon>
        <taxon>Iridoideae</taxon>
        <taxon>Irideae</taxon>
        <taxon>Iris</taxon>
    </lineage>
</organism>
<evidence type="ECO:0000313" key="4">
    <source>
        <dbReference type="Proteomes" id="UP001140949"/>
    </source>
</evidence>
<comment type="caution">
    <text evidence="3">The sequence shown here is derived from an EMBL/GenBank/DDBJ whole genome shotgun (WGS) entry which is preliminary data.</text>
</comment>
<sequence>MYNAVRRFGKVRYDTLRLPHGWWRARPTARSSSARARAPPTSSTPTSTPTGGYRCRGSTPCFPPRRRFRRQRWPPPPTSRRSRRGEGNYWRWRAGCLEASASKLNSPLASRKRKRKKKKKREENTKRKLMPQIICSLLNNTKGANRCLFCLYTKNLLETEQWIDRWMYSLYSNVFVLLFMILIHWKICNK</sequence>
<feature type="region of interest" description="Disordered" evidence="1">
    <location>
        <begin position="106"/>
        <end position="125"/>
    </location>
</feature>
<feature type="compositionally biased region" description="Basic residues" evidence="1">
    <location>
        <begin position="110"/>
        <end position="120"/>
    </location>
</feature>
<keyword evidence="2" id="KW-1133">Transmembrane helix</keyword>
<gene>
    <name evidence="3" type="ORF">M6B38_239795</name>
</gene>
<protein>
    <submittedName>
        <fullName evidence="3">Fasciclin-like arabinogalactan protein 15</fullName>
    </submittedName>
</protein>
<proteinExistence type="predicted"/>
<accession>A0AAX6DKN5</accession>
<feature type="transmembrane region" description="Helical" evidence="2">
    <location>
        <begin position="166"/>
        <end position="185"/>
    </location>
</feature>
<reference evidence="3" key="2">
    <citation type="submission" date="2023-04" db="EMBL/GenBank/DDBJ databases">
        <authorList>
            <person name="Bruccoleri R.E."/>
            <person name="Oakeley E.J."/>
            <person name="Faust A.-M."/>
            <person name="Dessus-Babus S."/>
            <person name="Altorfer M."/>
            <person name="Burckhardt D."/>
            <person name="Oertli M."/>
            <person name="Naumann U."/>
            <person name="Petersen F."/>
            <person name="Wong J."/>
        </authorList>
    </citation>
    <scope>NUCLEOTIDE SEQUENCE</scope>
    <source>
        <strain evidence="3">GSM-AAB239-AS_SAM_17_03QT</strain>
        <tissue evidence="3">Leaf</tissue>
    </source>
</reference>
<feature type="compositionally biased region" description="Low complexity" evidence="1">
    <location>
        <begin position="26"/>
        <end position="50"/>
    </location>
</feature>
<evidence type="ECO:0000256" key="1">
    <source>
        <dbReference type="SAM" id="MobiDB-lite"/>
    </source>
</evidence>
<evidence type="ECO:0000256" key="2">
    <source>
        <dbReference type="SAM" id="Phobius"/>
    </source>
</evidence>
<dbReference type="AlphaFoldDB" id="A0AAX6DKN5"/>
<keyword evidence="2" id="KW-0812">Transmembrane</keyword>